<gene>
    <name evidence="2" type="ORF">TW77_04280</name>
</gene>
<accession>A0A0F4QVM8</accession>
<name>A0A0F4QVM8_9GAMM</name>
<dbReference type="AlphaFoldDB" id="A0A0F4QVM8"/>
<dbReference type="PATRIC" id="fig|43658.5.peg.895"/>
<reference evidence="2 3" key="1">
    <citation type="journal article" date="2015" name="BMC Genomics">
        <title>Genome mining reveals unlocked bioactive potential of marine Gram-negative bacteria.</title>
        <authorList>
            <person name="Machado H."/>
            <person name="Sonnenschein E.C."/>
            <person name="Melchiorsen J."/>
            <person name="Gram L."/>
        </authorList>
    </citation>
    <scope>NUCLEOTIDE SEQUENCE [LARGE SCALE GENOMIC DNA]</scope>
    <source>
        <strain evidence="2 3">S2471</strain>
    </source>
</reference>
<dbReference type="Pfam" id="PF07238">
    <property type="entry name" value="PilZ"/>
    <property type="match status" value="1"/>
</dbReference>
<dbReference type="OrthoDB" id="5296245at2"/>
<feature type="domain" description="PilZ" evidence="1">
    <location>
        <begin position="6"/>
        <end position="92"/>
    </location>
</feature>
<proteinExistence type="predicted"/>
<dbReference type="RefSeq" id="WP_046003737.1">
    <property type="nucleotide sequence ID" value="NZ_JXYA01000007.1"/>
</dbReference>
<evidence type="ECO:0000313" key="2">
    <source>
        <dbReference type="EMBL" id="KJZ11776.1"/>
    </source>
</evidence>
<comment type="caution">
    <text evidence="2">The sequence shown here is derived from an EMBL/GenBank/DDBJ whole genome shotgun (WGS) entry which is preliminary data.</text>
</comment>
<dbReference type="GO" id="GO:0035438">
    <property type="term" value="F:cyclic-di-GMP binding"/>
    <property type="evidence" value="ECO:0007669"/>
    <property type="project" value="InterPro"/>
</dbReference>
<dbReference type="InterPro" id="IPR009875">
    <property type="entry name" value="PilZ_domain"/>
</dbReference>
<dbReference type="EMBL" id="JXYA01000007">
    <property type="protein sequence ID" value="KJZ11776.1"/>
    <property type="molecule type" value="Genomic_DNA"/>
</dbReference>
<sequence length="108" mass="12044">MQEILVDFEDNDELYRSYMPYQKSGGLFVQTNSRYEMGQALTLRITLPDALEEDVVTGKVVWITPQGAQNSNPPGIGVGFEAEDELLNDKIVKILGTKLNSGKPTYTM</sequence>
<organism evidence="2 3">
    <name type="scientific">Pseudoalteromonas rubra</name>
    <dbReference type="NCBI Taxonomy" id="43658"/>
    <lineage>
        <taxon>Bacteria</taxon>
        <taxon>Pseudomonadati</taxon>
        <taxon>Pseudomonadota</taxon>
        <taxon>Gammaproteobacteria</taxon>
        <taxon>Alteromonadales</taxon>
        <taxon>Pseudoalteromonadaceae</taxon>
        <taxon>Pseudoalteromonas</taxon>
    </lineage>
</organism>
<dbReference type="Gene3D" id="2.40.10.220">
    <property type="entry name" value="predicted glycosyltransferase like domains"/>
    <property type="match status" value="1"/>
</dbReference>
<dbReference type="Proteomes" id="UP000033452">
    <property type="component" value="Unassembled WGS sequence"/>
</dbReference>
<evidence type="ECO:0000313" key="3">
    <source>
        <dbReference type="Proteomes" id="UP000033452"/>
    </source>
</evidence>
<evidence type="ECO:0000259" key="1">
    <source>
        <dbReference type="Pfam" id="PF07238"/>
    </source>
</evidence>
<keyword evidence="3" id="KW-1185">Reference proteome</keyword>
<protein>
    <submittedName>
        <fullName evidence="2">Pilus assembly protein PilZ</fullName>
    </submittedName>
</protein>